<reference evidence="2" key="1">
    <citation type="submission" date="2021-05" db="EMBL/GenBank/DDBJ databases">
        <authorList>
            <person name="Alioto T."/>
            <person name="Alioto T."/>
            <person name="Gomez Garrido J."/>
        </authorList>
    </citation>
    <scope>NUCLEOTIDE SEQUENCE</scope>
</reference>
<evidence type="ECO:0000256" key="1">
    <source>
        <dbReference type="SAM" id="SignalP"/>
    </source>
</evidence>
<organism evidence="2">
    <name type="scientific">Cacopsylla melanoneura</name>
    <dbReference type="NCBI Taxonomy" id="428564"/>
    <lineage>
        <taxon>Eukaryota</taxon>
        <taxon>Metazoa</taxon>
        <taxon>Ecdysozoa</taxon>
        <taxon>Arthropoda</taxon>
        <taxon>Hexapoda</taxon>
        <taxon>Insecta</taxon>
        <taxon>Pterygota</taxon>
        <taxon>Neoptera</taxon>
        <taxon>Paraneoptera</taxon>
        <taxon>Hemiptera</taxon>
        <taxon>Sternorrhyncha</taxon>
        <taxon>Psylloidea</taxon>
        <taxon>Psyllidae</taxon>
        <taxon>Psyllinae</taxon>
        <taxon>Cacopsylla</taxon>
    </lineage>
</organism>
<protein>
    <submittedName>
        <fullName evidence="2">Uncharacterized protein</fullName>
    </submittedName>
</protein>
<accession>A0A8D9BFG3</accession>
<dbReference type="AlphaFoldDB" id="A0A8D9BFG3"/>
<feature type="chain" id="PRO_5034225390" evidence="1">
    <location>
        <begin position="32"/>
        <end position="101"/>
    </location>
</feature>
<sequence length="101" mass="11557">MVWKEKAPMHQIKVILLTSLIIIFKSKPCLTRESQNQPMDLLDKLSQTGNNKILKTFLKLVCSVIAKFKGDIFLDSSSSHKYSQYNVEDALVAYTKFSIVF</sequence>
<keyword evidence="1" id="KW-0732">Signal</keyword>
<evidence type="ECO:0000313" key="2">
    <source>
        <dbReference type="EMBL" id="CAG6780486.1"/>
    </source>
</evidence>
<feature type="signal peptide" evidence="1">
    <location>
        <begin position="1"/>
        <end position="31"/>
    </location>
</feature>
<proteinExistence type="predicted"/>
<dbReference type="EMBL" id="HBUF01618647">
    <property type="protein sequence ID" value="CAG6780486.1"/>
    <property type="molecule type" value="Transcribed_RNA"/>
</dbReference>
<name>A0A8D9BFG3_9HEMI</name>